<feature type="binding site" evidence="9">
    <location>
        <position position="460"/>
    </location>
    <ligand>
        <name>[4Fe-4S] cluster</name>
        <dbReference type="ChEBI" id="CHEBI:49883"/>
    </ligand>
</feature>
<protein>
    <recommendedName>
        <fullName evidence="3 8">Amidophosphoribosyltransferase</fullName>
        <shortName evidence="8">ATase</shortName>
        <ecNumber evidence="3 8">2.4.2.14</ecNumber>
    </recommendedName>
    <alternativeName>
        <fullName evidence="8">Glutamine phosphoribosylpyrophosphate amidotransferase</fullName>
    </alternativeName>
</protein>
<evidence type="ECO:0000313" key="11">
    <source>
        <dbReference type="EMBL" id="GLI33831.1"/>
    </source>
</evidence>
<evidence type="ECO:0000256" key="9">
    <source>
        <dbReference type="PIRSR" id="PIRSR000485-3"/>
    </source>
</evidence>
<dbReference type="GO" id="GO:0051536">
    <property type="term" value="F:iron-sulfur cluster binding"/>
    <property type="evidence" value="ECO:0007669"/>
    <property type="project" value="UniProtKB-KW"/>
</dbReference>
<dbReference type="GO" id="GO:0009113">
    <property type="term" value="P:purine nucleobase biosynthetic process"/>
    <property type="evidence" value="ECO:0007669"/>
    <property type="project" value="InterPro"/>
</dbReference>
<keyword evidence="9" id="KW-0408">Iron</keyword>
<feature type="binding site" evidence="9">
    <location>
        <position position="232"/>
    </location>
    <ligand>
        <name>[4Fe-4S] cluster</name>
        <dbReference type="ChEBI" id="CHEBI:49883"/>
    </ligand>
</feature>
<dbReference type="AlphaFoldDB" id="A0A9W6FTP8"/>
<keyword evidence="5 8" id="KW-0808">Transferase</keyword>
<evidence type="ECO:0000256" key="3">
    <source>
        <dbReference type="ARBA" id="ARBA00011941"/>
    </source>
</evidence>
<dbReference type="InterPro" id="IPR029057">
    <property type="entry name" value="PRTase-like"/>
</dbReference>
<dbReference type="PANTHER" id="PTHR11907">
    <property type="entry name" value="AMIDOPHOSPHORIBOSYLTRANSFERASE"/>
    <property type="match status" value="1"/>
</dbReference>
<keyword evidence="9" id="KW-0411">Iron-sulfur</keyword>
<name>A0A9W6FTP8_9BACT</name>
<dbReference type="Pfam" id="PF13537">
    <property type="entry name" value="GATase_7"/>
    <property type="match status" value="1"/>
</dbReference>
<comment type="similarity">
    <text evidence="2 8">In the C-terminal section; belongs to the purine/pyrimidine phosphoribosyltransferase family.</text>
</comment>
<dbReference type="InterPro" id="IPR029055">
    <property type="entry name" value="Ntn_hydrolases_N"/>
</dbReference>
<reference evidence="11" key="1">
    <citation type="submission" date="2022-12" db="EMBL/GenBank/DDBJ databases">
        <title>Reference genome sequencing for broad-spectrum identification of bacterial and archaeal isolates by mass spectrometry.</title>
        <authorList>
            <person name="Sekiguchi Y."/>
            <person name="Tourlousse D.M."/>
        </authorList>
    </citation>
    <scope>NUCLEOTIDE SEQUENCE</scope>
    <source>
        <strain evidence="11">ASRB1</strain>
    </source>
</reference>
<dbReference type="EC" id="2.4.2.14" evidence="3 8"/>
<feature type="domain" description="Glutamine amidotransferase type-2" evidence="10">
    <location>
        <begin position="1"/>
        <end position="217"/>
    </location>
</feature>
<organism evidence="11 12">
    <name type="scientific">Desulforhabdus amnigena</name>
    <dbReference type="NCBI Taxonomy" id="40218"/>
    <lineage>
        <taxon>Bacteria</taxon>
        <taxon>Pseudomonadati</taxon>
        <taxon>Thermodesulfobacteriota</taxon>
        <taxon>Syntrophobacteria</taxon>
        <taxon>Syntrophobacterales</taxon>
        <taxon>Syntrophobacteraceae</taxon>
        <taxon>Desulforhabdus</taxon>
    </lineage>
</organism>
<keyword evidence="12" id="KW-1185">Reference proteome</keyword>
<comment type="pathway">
    <text evidence="1 8">Purine metabolism; IMP biosynthesis via de novo pathway; N(1)-(5-phospho-D-ribosyl)glycinamide from 5-phospho-alpha-D-ribose 1-diphosphate: step 1/2.</text>
</comment>
<dbReference type="PROSITE" id="PS51278">
    <property type="entry name" value="GATASE_TYPE_2"/>
    <property type="match status" value="1"/>
</dbReference>
<dbReference type="GO" id="GO:0004044">
    <property type="term" value="F:amidophosphoribosyltransferase activity"/>
    <property type="evidence" value="ECO:0007669"/>
    <property type="project" value="UniProtKB-EC"/>
</dbReference>
<comment type="cofactor">
    <cofactor evidence="9">
        <name>[4Fe-4S] cluster</name>
        <dbReference type="ChEBI" id="CHEBI:49883"/>
    </cofactor>
    <text evidence="9">Binds 1 [4Fe-4S] cluster per subunit.</text>
</comment>
<comment type="catalytic activity">
    <reaction evidence="8">
        <text>5-phospho-beta-D-ribosylamine + L-glutamate + diphosphate = 5-phospho-alpha-D-ribose 1-diphosphate + L-glutamine + H2O</text>
        <dbReference type="Rhea" id="RHEA:14905"/>
        <dbReference type="ChEBI" id="CHEBI:15377"/>
        <dbReference type="ChEBI" id="CHEBI:29985"/>
        <dbReference type="ChEBI" id="CHEBI:33019"/>
        <dbReference type="ChEBI" id="CHEBI:58017"/>
        <dbReference type="ChEBI" id="CHEBI:58359"/>
        <dbReference type="ChEBI" id="CHEBI:58681"/>
        <dbReference type="EC" id="2.4.2.14"/>
    </reaction>
</comment>
<dbReference type="InterPro" id="IPR005854">
    <property type="entry name" value="PurF"/>
</dbReference>
<dbReference type="RefSeq" id="WP_281793056.1">
    <property type="nucleotide sequence ID" value="NZ_BSDR01000001.1"/>
</dbReference>
<evidence type="ECO:0000313" key="12">
    <source>
        <dbReference type="Proteomes" id="UP001144372"/>
    </source>
</evidence>
<dbReference type="GO" id="GO:0046872">
    <property type="term" value="F:metal ion binding"/>
    <property type="evidence" value="ECO:0007669"/>
    <property type="project" value="UniProtKB-KW"/>
</dbReference>
<dbReference type="CDD" id="cd06223">
    <property type="entry name" value="PRTases_typeI"/>
    <property type="match status" value="1"/>
</dbReference>
<dbReference type="SUPFAM" id="SSF56235">
    <property type="entry name" value="N-terminal nucleophile aminohydrolases (Ntn hydrolases)"/>
    <property type="match status" value="1"/>
</dbReference>
<evidence type="ECO:0000256" key="6">
    <source>
        <dbReference type="ARBA" id="ARBA00022755"/>
    </source>
</evidence>
<evidence type="ECO:0000259" key="10">
    <source>
        <dbReference type="PROSITE" id="PS51278"/>
    </source>
</evidence>
<dbReference type="InterPro" id="IPR000836">
    <property type="entry name" value="PRTase_dom"/>
</dbReference>
<dbReference type="GO" id="GO:0006164">
    <property type="term" value="P:purine nucleotide biosynthetic process"/>
    <property type="evidence" value="ECO:0007669"/>
    <property type="project" value="UniProtKB-KW"/>
</dbReference>
<gene>
    <name evidence="11" type="ORF">DAMNIGENAA_12640</name>
</gene>
<dbReference type="PIRSF" id="PIRSF000485">
    <property type="entry name" value="Amd_phspho_trans"/>
    <property type="match status" value="1"/>
</dbReference>
<keyword evidence="6 8" id="KW-0658">Purine biosynthesis</keyword>
<accession>A0A9W6FTP8</accession>
<dbReference type="EMBL" id="BSDR01000001">
    <property type="protein sequence ID" value="GLI33831.1"/>
    <property type="molecule type" value="Genomic_DNA"/>
</dbReference>
<proteinExistence type="inferred from homology"/>
<feature type="binding site" evidence="9">
    <location>
        <position position="457"/>
    </location>
    <ligand>
        <name>[4Fe-4S] cluster</name>
        <dbReference type="ChEBI" id="CHEBI:49883"/>
    </ligand>
</feature>
<keyword evidence="4 8" id="KW-0328">Glycosyltransferase</keyword>
<keyword evidence="7" id="KW-0315">Glutamine amidotransferase</keyword>
<sequence>MGGFFGVVSKEDCVRELFYGTDYHSHLGTKRGGLAVVNSEGFQRSIHNIENAYFRSKFEPDLANFHGNKGIGVISDYDAQPIIIDSHLGKFAIVTVGKITNIDELRSRAFLKRSFFSEASAGHINPTELAAMLICEETSFEDGIQNVYTSIKGSCSMLILTEKGLYAARDKLGRTPIVIGKRDGAYAVSSETCAFPNLGFDIDKYVGPGEIVFITAESHEQRKAPGDQMQICSFLWVYYGYPASCYEGINVEQVRYRCGSALARKDDVLVDCVSGIPDSGIGHALGYANEKCIPYMRPYVKYTPTWPRSFMPQNQRMRDLVAKMKLIPVRALIEGKRILFCEDSIVRGTQLQDNVQILYDYGVLEVHMRPACPTLIFPCEFLNFSTSRSTLDLAGRKAIKEIEGRDDKFLDEYATAGTTKNSDMIERIRKRLRLSSLKYQEMDDLVAAIGLPKEKLCTHCWDGTGYS</sequence>
<dbReference type="Gene3D" id="3.40.50.2020">
    <property type="match status" value="1"/>
</dbReference>
<evidence type="ECO:0000256" key="5">
    <source>
        <dbReference type="ARBA" id="ARBA00022679"/>
    </source>
</evidence>
<feature type="binding site" evidence="9">
    <location>
        <position position="379"/>
    </location>
    <ligand>
        <name>[4Fe-4S] cluster</name>
        <dbReference type="ChEBI" id="CHEBI:49883"/>
    </ligand>
</feature>
<evidence type="ECO:0000256" key="8">
    <source>
        <dbReference type="PIRNR" id="PIRNR000485"/>
    </source>
</evidence>
<comment type="caution">
    <text evidence="11">The sequence shown here is derived from an EMBL/GenBank/DDBJ whole genome shotgun (WGS) entry which is preliminary data.</text>
</comment>
<evidence type="ECO:0000256" key="2">
    <source>
        <dbReference type="ARBA" id="ARBA00010138"/>
    </source>
</evidence>
<dbReference type="Proteomes" id="UP001144372">
    <property type="component" value="Unassembled WGS sequence"/>
</dbReference>
<evidence type="ECO:0000256" key="4">
    <source>
        <dbReference type="ARBA" id="ARBA00022676"/>
    </source>
</evidence>
<dbReference type="InterPro" id="IPR017932">
    <property type="entry name" value="GATase_2_dom"/>
</dbReference>
<dbReference type="Gene3D" id="3.60.20.10">
    <property type="entry name" value="Glutamine Phosphoribosylpyrophosphate, subunit 1, domain 1"/>
    <property type="match status" value="1"/>
</dbReference>
<dbReference type="SUPFAM" id="SSF53271">
    <property type="entry name" value="PRTase-like"/>
    <property type="match status" value="1"/>
</dbReference>
<evidence type="ECO:0000256" key="1">
    <source>
        <dbReference type="ARBA" id="ARBA00005209"/>
    </source>
</evidence>
<keyword evidence="9" id="KW-0479">Metal-binding</keyword>
<evidence type="ECO:0000256" key="7">
    <source>
        <dbReference type="ARBA" id="ARBA00022962"/>
    </source>
</evidence>